<feature type="binding site" evidence="12">
    <location>
        <position position="153"/>
    </location>
    <ligand>
        <name>Mg(2+)</name>
        <dbReference type="ChEBI" id="CHEBI:18420"/>
    </ligand>
</feature>
<evidence type="ECO:0000256" key="2">
    <source>
        <dbReference type="ARBA" id="ARBA00011955"/>
    </source>
</evidence>
<comment type="cofactor">
    <cofactor evidence="12">
        <name>Mg(2+)</name>
        <dbReference type="ChEBI" id="CHEBI:18420"/>
    </cofactor>
    <cofactor evidence="12">
        <name>Mn(2+)</name>
        <dbReference type="ChEBI" id="CHEBI:29035"/>
    </cofactor>
    <text evidence="12">Magnesium. Can also use manganese.</text>
</comment>
<reference evidence="13 14" key="1">
    <citation type="submission" date="2019-06" db="EMBL/GenBank/DDBJ databases">
        <title>Draft genome of Aliikangiella marina GYP-15.</title>
        <authorList>
            <person name="Wang G."/>
        </authorList>
    </citation>
    <scope>NUCLEOTIDE SEQUENCE [LARGE SCALE GENOMIC DNA]</scope>
    <source>
        <strain evidence="13 14">GYP-15</strain>
    </source>
</reference>
<comment type="similarity">
    <text evidence="1 11">Belongs to the ApbE family.</text>
</comment>
<accession>A0A545TK23</accession>
<evidence type="ECO:0000256" key="12">
    <source>
        <dbReference type="PIRSR" id="PIRSR006268-2"/>
    </source>
</evidence>
<dbReference type="Pfam" id="PF02424">
    <property type="entry name" value="ApbE"/>
    <property type="match status" value="1"/>
</dbReference>
<evidence type="ECO:0000256" key="3">
    <source>
        <dbReference type="ARBA" id="ARBA00016337"/>
    </source>
</evidence>
<dbReference type="InterPro" id="IPR003374">
    <property type="entry name" value="ApbE-like_sf"/>
</dbReference>
<dbReference type="GO" id="GO:0046872">
    <property type="term" value="F:metal ion binding"/>
    <property type="evidence" value="ECO:0007669"/>
    <property type="project" value="UniProtKB-UniRule"/>
</dbReference>
<keyword evidence="5 11" id="KW-0808">Transferase</keyword>
<evidence type="ECO:0000256" key="7">
    <source>
        <dbReference type="ARBA" id="ARBA00022827"/>
    </source>
</evidence>
<evidence type="ECO:0000256" key="4">
    <source>
        <dbReference type="ARBA" id="ARBA00022630"/>
    </source>
</evidence>
<dbReference type="Proteomes" id="UP000317839">
    <property type="component" value="Unassembled WGS sequence"/>
</dbReference>
<dbReference type="GO" id="GO:0016740">
    <property type="term" value="F:transferase activity"/>
    <property type="evidence" value="ECO:0007669"/>
    <property type="project" value="UniProtKB-UniRule"/>
</dbReference>
<comment type="caution">
    <text evidence="13">The sequence shown here is derived from an EMBL/GenBank/DDBJ whole genome shotgun (WGS) entry which is preliminary data.</text>
</comment>
<evidence type="ECO:0000313" key="14">
    <source>
        <dbReference type="Proteomes" id="UP000317839"/>
    </source>
</evidence>
<evidence type="ECO:0000256" key="6">
    <source>
        <dbReference type="ARBA" id="ARBA00022723"/>
    </source>
</evidence>
<dbReference type="AlphaFoldDB" id="A0A545TK23"/>
<dbReference type="SUPFAM" id="SSF143631">
    <property type="entry name" value="ApbE-like"/>
    <property type="match status" value="1"/>
</dbReference>
<evidence type="ECO:0000256" key="9">
    <source>
        <dbReference type="ARBA" id="ARBA00031306"/>
    </source>
</evidence>
<organism evidence="13 14">
    <name type="scientific">Aliikangiella marina</name>
    <dbReference type="NCBI Taxonomy" id="1712262"/>
    <lineage>
        <taxon>Bacteria</taxon>
        <taxon>Pseudomonadati</taxon>
        <taxon>Pseudomonadota</taxon>
        <taxon>Gammaproteobacteria</taxon>
        <taxon>Oceanospirillales</taxon>
        <taxon>Pleioneaceae</taxon>
        <taxon>Aliikangiella</taxon>
    </lineage>
</organism>
<dbReference type="Gene3D" id="3.10.520.10">
    <property type="entry name" value="ApbE-like domains"/>
    <property type="match status" value="1"/>
</dbReference>
<dbReference type="OrthoDB" id="9778595at2"/>
<feature type="binding site" evidence="12">
    <location>
        <position position="264"/>
    </location>
    <ligand>
        <name>Mg(2+)</name>
        <dbReference type="ChEBI" id="CHEBI:18420"/>
    </ligand>
</feature>
<keyword evidence="6 11" id="KW-0479">Metal-binding</keyword>
<evidence type="ECO:0000256" key="11">
    <source>
        <dbReference type="PIRNR" id="PIRNR006268"/>
    </source>
</evidence>
<dbReference type="PANTHER" id="PTHR30040">
    <property type="entry name" value="THIAMINE BIOSYNTHESIS LIPOPROTEIN APBE"/>
    <property type="match status" value="1"/>
</dbReference>
<dbReference type="InterPro" id="IPR024932">
    <property type="entry name" value="ApbE"/>
</dbReference>
<keyword evidence="4 11" id="KW-0285">Flavoprotein</keyword>
<dbReference type="PIRSF" id="PIRSF006268">
    <property type="entry name" value="ApbE"/>
    <property type="match status" value="1"/>
</dbReference>
<comment type="catalytic activity">
    <reaction evidence="10 11">
        <text>L-threonyl-[protein] + FAD = FMN-L-threonyl-[protein] + AMP + H(+)</text>
        <dbReference type="Rhea" id="RHEA:36847"/>
        <dbReference type="Rhea" id="RHEA-COMP:11060"/>
        <dbReference type="Rhea" id="RHEA-COMP:11061"/>
        <dbReference type="ChEBI" id="CHEBI:15378"/>
        <dbReference type="ChEBI" id="CHEBI:30013"/>
        <dbReference type="ChEBI" id="CHEBI:57692"/>
        <dbReference type="ChEBI" id="CHEBI:74257"/>
        <dbReference type="ChEBI" id="CHEBI:456215"/>
        <dbReference type="EC" id="2.7.1.180"/>
    </reaction>
</comment>
<dbReference type="EMBL" id="VIKR01000001">
    <property type="protein sequence ID" value="TQV77574.1"/>
    <property type="molecule type" value="Genomic_DNA"/>
</dbReference>
<evidence type="ECO:0000256" key="1">
    <source>
        <dbReference type="ARBA" id="ARBA00008282"/>
    </source>
</evidence>
<dbReference type="PANTHER" id="PTHR30040:SF2">
    <property type="entry name" value="FAD:PROTEIN FMN TRANSFERASE"/>
    <property type="match status" value="1"/>
</dbReference>
<evidence type="ECO:0000256" key="10">
    <source>
        <dbReference type="ARBA" id="ARBA00048540"/>
    </source>
</evidence>
<keyword evidence="8 11" id="KW-0460">Magnesium</keyword>
<evidence type="ECO:0000256" key="8">
    <source>
        <dbReference type="ARBA" id="ARBA00022842"/>
    </source>
</evidence>
<evidence type="ECO:0000256" key="5">
    <source>
        <dbReference type="ARBA" id="ARBA00022679"/>
    </source>
</evidence>
<dbReference type="EC" id="2.7.1.180" evidence="2 11"/>
<feature type="binding site" evidence="12">
    <location>
        <position position="268"/>
    </location>
    <ligand>
        <name>Mg(2+)</name>
        <dbReference type="ChEBI" id="CHEBI:18420"/>
    </ligand>
</feature>
<keyword evidence="7 11" id="KW-0274">FAD</keyword>
<gene>
    <name evidence="13" type="ORF">FLL45_03780</name>
</gene>
<protein>
    <recommendedName>
        <fullName evidence="3 11">FAD:protein FMN transferase</fullName>
        <ecNumber evidence="2 11">2.7.1.180</ecNumber>
    </recommendedName>
    <alternativeName>
        <fullName evidence="9 11">Flavin transferase</fullName>
    </alternativeName>
</protein>
<proteinExistence type="inferred from homology"/>
<keyword evidence="14" id="KW-1185">Reference proteome</keyword>
<sequence length="309" mass="34319">MNCVQAQWHSHDFNVMGTAARVELESNDPEQAKALIQAVVAEMNRIDQQMSPYKATSELSLINREAAKGPLKISNEMYQILALSNRISAMTQGSFDISYSSVGFLYDYRNNQKPSERQIEQLKDAINYKKIKLTPQDKSVEFLDKRVKIDLGGIAKGLAVDNCIKILQQAGIKNAYVNAGGDSRLIGRKNDRLWYIGIRHPRDESKLLTNLPLEDVALSTSGDYERFFEENGVRYHHIIDPQTGDSAREIRSATILANDSITADALSTSVFVMGVKDGMALINSLDGVSAIVVDKNGKLFLSTDMQAVE</sequence>
<name>A0A545TK23_9GAMM</name>
<evidence type="ECO:0000313" key="13">
    <source>
        <dbReference type="EMBL" id="TQV77574.1"/>
    </source>
</evidence>